<gene>
    <name evidence="1" type="ORF">ACFPK1_12525</name>
</gene>
<protein>
    <submittedName>
        <fullName evidence="1">Uncharacterized protein</fullName>
    </submittedName>
</protein>
<proteinExistence type="predicted"/>
<organism evidence="1 2">
    <name type="scientific">Actinomycetospora rhizophila</name>
    <dbReference type="NCBI Taxonomy" id="1416876"/>
    <lineage>
        <taxon>Bacteria</taxon>
        <taxon>Bacillati</taxon>
        <taxon>Actinomycetota</taxon>
        <taxon>Actinomycetes</taxon>
        <taxon>Pseudonocardiales</taxon>
        <taxon>Pseudonocardiaceae</taxon>
        <taxon>Actinomycetospora</taxon>
    </lineage>
</organism>
<keyword evidence="2" id="KW-1185">Reference proteome</keyword>
<dbReference type="RefSeq" id="WP_378021249.1">
    <property type="nucleotide sequence ID" value="NZ_JBHSKG010000005.1"/>
</dbReference>
<dbReference type="EMBL" id="JBHSKG010000005">
    <property type="protein sequence ID" value="MFC5139059.1"/>
    <property type="molecule type" value="Genomic_DNA"/>
</dbReference>
<evidence type="ECO:0000313" key="2">
    <source>
        <dbReference type="Proteomes" id="UP001596175"/>
    </source>
</evidence>
<evidence type="ECO:0000313" key="1">
    <source>
        <dbReference type="EMBL" id="MFC5139059.1"/>
    </source>
</evidence>
<comment type="caution">
    <text evidence="1">The sequence shown here is derived from an EMBL/GenBank/DDBJ whole genome shotgun (WGS) entry which is preliminary data.</text>
</comment>
<accession>A0ABV9ZF94</accession>
<dbReference type="Proteomes" id="UP001596175">
    <property type="component" value="Unassembled WGS sequence"/>
</dbReference>
<name>A0ABV9ZF94_9PSEU</name>
<sequence>MNEYNVLVADTATNIHDELDRTGDSALESLQLALAEPMLTALAAKATVGIASSFAGRILYDRWKLLREKEDVDQLGDEVLAGEHFEGDPELVGQAKVDVVDLLTAHGLTGEQAERVTSRLVETMRMNVGDLEH</sequence>
<reference evidence="2" key="1">
    <citation type="journal article" date="2019" name="Int. J. Syst. Evol. Microbiol.">
        <title>The Global Catalogue of Microorganisms (GCM) 10K type strain sequencing project: providing services to taxonomists for standard genome sequencing and annotation.</title>
        <authorList>
            <consortium name="The Broad Institute Genomics Platform"/>
            <consortium name="The Broad Institute Genome Sequencing Center for Infectious Disease"/>
            <person name="Wu L."/>
            <person name="Ma J."/>
        </authorList>
    </citation>
    <scope>NUCLEOTIDE SEQUENCE [LARGE SCALE GENOMIC DNA]</scope>
    <source>
        <strain evidence="2">XZYJ18</strain>
    </source>
</reference>